<dbReference type="InterPro" id="IPR035067">
    <property type="entry name" value="V-type_ATPase_csu/dsu"/>
</dbReference>
<comment type="subcellular location">
    <subcellularLocation>
        <location evidence="6">Cell membrane</location>
        <topology evidence="6">Peripheral membrane protein</topology>
    </subcellularLocation>
</comment>
<reference evidence="7 8" key="1">
    <citation type="submission" date="2023-07" db="EMBL/GenBank/DDBJ databases">
        <title>Closed genome sequence of Methanosarcinaceae archaeon Am2.</title>
        <authorList>
            <person name="Poehlein A."/>
            <person name="Protasov E."/>
            <person name="Platt K."/>
            <person name="Reeh H."/>
            <person name="Daniel R."/>
            <person name="Brune A."/>
        </authorList>
    </citation>
    <scope>NUCLEOTIDE SEQUENCE [LARGE SCALE GENOMIC DNA]</scope>
    <source>
        <strain evidence="7 8">Am2</strain>
    </source>
</reference>
<protein>
    <recommendedName>
        <fullName evidence="6">A-type ATP synthase subunit C</fullName>
    </recommendedName>
</protein>
<dbReference type="EMBL" id="CP131061">
    <property type="protein sequence ID" value="WNY27625.1"/>
    <property type="molecule type" value="Genomic_DNA"/>
</dbReference>
<keyword evidence="6" id="KW-1003">Cell membrane</keyword>
<dbReference type="InterPro" id="IPR044911">
    <property type="entry name" value="V-type_ATPase_csu/dsu_dom_3"/>
</dbReference>
<evidence type="ECO:0000256" key="6">
    <source>
        <dbReference type="HAMAP-Rule" id="MF_00314"/>
    </source>
</evidence>
<dbReference type="AlphaFoldDB" id="A0AA96V883"/>
<evidence type="ECO:0000256" key="2">
    <source>
        <dbReference type="ARBA" id="ARBA00022448"/>
    </source>
</evidence>
<evidence type="ECO:0000313" key="8">
    <source>
        <dbReference type="Proteomes" id="UP001304970"/>
    </source>
</evidence>
<keyword evidence="3 6" id="KW-0375">Hydrogen ion transport</keyword>
<dbReference type="GO" id="GO:0046933">
    <property type="term" value="F:proton-transporting ATP synthase activity, rotational mechanism"/>
    <property type="evidence" value="ECO:0007669"/>
    <property type="project" value="UniProtKB-UniRule"/>
</dbReference>
<dbReference type="InterPro" id="IPR002843">
    <property type="entry name" value="ATPase_V0-cplx_csu/dsu"/>
</dbReference>
<keyword evidence="6" id="KW-0472">Membrane</keyword>
<keyword evidence="8" id="KW-1185">Reference proteome</keyword>
<keyword evidence="5 6" id="KW-0066">ATP synthesis</keyword>
<evidence type="ECO:0000256" key="5">
    <source>
        <dbReference type="ARBA" id="ARBA00023310"/>
    </source>
</evidence>
<comment type="subunit">
    <text evidence="6">Has multiple subunits with at least A(3), B(3), C, D, E, F, H, I and proteolipid K(x).</text>
</comment>
<organism evidence="7 8">
    <name type="scientific">Methanolapillus ohkumae</name>
    <dbReference type="NCBI Taxonomy" id="3028298"/>
    <lineage>
        <taxon>Archaea</taxon>
        <taxon>Methanobacteriati</taxon>
        <taxon>Methanobacteriota</taxon>
        <taxon>Stenosarchaea group</taxon>
        <taxon>Methanomicrobia</taxon>
        <taxon>Methanosarcinales</taxon>
        <taxon>Methanosarcinaceae</taxon>
        <taxon>Methanolapillus</taxon>
    </lineage>
</organism>
<dbReference type="HAMAP" id="MF_00314">
    <property type="entry name" value="ATP_synth_C_arch"/>
    <property type="match status" value="1"/>
</dbReference>
<dbReference type="InterPro" id="IPR050873">
    <property type="entry name" value="V-ATPase_V0D/AC39_subunit"/>
</dbReference>
<gene>
    <name evidence="6 7" type="primary">atpC</name>
    <name evidence="7" type="ORF">MsAm2_14280</name>
</gene>
<comment type="similarity">
    <text evidence="1 6">Belongs to the V-ATPase V0D/AC39 subunit family.</text>
</comment>
<comment type="function">
    <text evidence="6">Component of the A-type ATP synthase that produces ATP from ADP in the presence of a proton gradient across the membrane.</text>
</comment>
<dbReference type="PANTHER" id="PTHR38682:SF1">
    <property type="entry name" value="V-TYPE ATP SYNTHASE SUBUNIT C"/>
    <property type="match status" value="1"/>
</dbReference>
<dbReference type="Gene3D" id="1.10.132.50">
    <property type="entry name" value="ATP synthase (C/AC39) subunit, domain 3"/>
    <property type="match status" value="1"/>
</dbReference>
<dbReference type="InterPro" id="IPR036079">
    <property type="entry name" value="ATPase_csu/dsu_sf"/>
</dbReference>
<evidence type="ECO:0000256" key="3">
    <source>
        <dbReference type="ARBA" id="ARBA00022781"/>
    </source>
</evidence>
<dbReference type="GO" id="GO:0046961">
    <property type="term" value="F:proton-transporting ATPase activity, rotational mechanism"/>
    <property type="evidence" value="ECO:0007669"/>
    <property type="project" value="InterPro"/>
</dbReference>
<accession>A0AA96V883</accession>
<dbReference type="GeneID" id="89228852"/>
<proteinExistence type="inferred from homology"/>
<evidence type="ECO:0000256" key="1">
    <source>
        <dbReference type="ARBA" id="ARBA00006709"/>
    </source>
</evidence>
<evidence type="ECO:0000256" key="4">
    <source>
        <dbReference type="ARBA" id="ARBA00023065"/>
    </source>
</evidence>
<name>A0AA96V883_9EURY</name>
<dbReference type="GO" id="GO:0033179">
    <property type="term" value="C:proton-transporting V-type ATPase, V0 domain"/>
    <property type="evidence" value="ECO:0007669"/>
    <property type="project" value="InterPro"/>
</dbReference>
<dbReference type="InterPro" id="IPR014272">
    <property type="entry name" value="ATPase_V0-cplx_csu"/>
</dbReference>
<dbReference type="Pfam" id="PF01992">
    <property type="entry name" value="vATP-synt_AC39"/>
    <property type="match status" value="1"/>
</dbReference>
<dbReference type="Proteomes" id="UP001304970">
    <property type="component" value="Chromosome"/>
</dbReference>
<dbReference type="GO" id="GO:0005886">
    <property type="term" value="C:plasma membrane"/>
    <property type="evidence" value="ECO:0007669"/>
    <property type="project" value="UniProtKB-SubCell"/>
</dbReference>
<dbReference type="NCBIfam" id="TIGR02923">
    <property type="entry name" value="AhaC"/>
    <property type="match status" value="1"/>
</dbReference>
<keyword evidence="2 6" id="KW-0813">Transport</keyword>
<dbReference type="RefSeq" id="WP_338097583.1">
    <property type="nucleotide sequence ID" value="NZ_CP131061.1"/>
</dbReference>
<dbReference type="Gene3D" id="1.20.1690.10">
    <property type="entry name" value="V-type ATP synthase subunit C domain"/>
    <property type="match status" value="2"/>
</dbReference>
<sequence length="385" mass="43992">MGQSSQKIQEWAVSARKKLPESVAKYVPTRLPSFGKGSSNYPYAVTRIRAMRVKLMPRDAYPRLLNMSLDEITRKIGESEYKQDIDDLSRESKGVNLIEHALNRNMAVSYQKILRITEGEPHELVQEYLRYFDIDDIKTILRGKVHHISEEQILESLVTGGMLRYTFLSGLVSKSMEEILAAFSDSIYAPILKKFDGSNLPEIENELDKFYYNHLFEAIGYAGSADRRQFDQFVRREIDIKNLLLLLRVKKHDTKAAGNASENACVIGDVSSMLIPNGLDFDAEKFEKLCYDDFIVALQKTPYWGAVAPVLDSRTSVSLTEAETRLLRYNLTKATVNSRRHLLSIIPILEYIIYKSNEVRNLRIIVRGKSVGMDNDLIKDQLVIL</sequence>
<dbReference type="SUPFAM" id="SSF103486">
    <property type="entry name" value="V-type ATP synthase subunit C"/>
    <property type="match status" value="1"/>
</dbReference>
<dbReference type="GO" id="GO:0005524">
    <property type="term" value="F:ATP binding"/>
    <property type="evidence" value="ECO:0007669"/>
    <property type="project" value="UniProtKB-UniRule"/>
</dbReference>
<evidence type="ECO:0000313" key="7">
    <source>
        <dbReference type="EMBL" id="WNY27625.1"/>
    </source>
</evidence>
<dbReference type="GO" id="GO:0042777">
    <property type="term" value="P:proton motive force-driven plasma membrane ATP synthesis"/>
    <property type="evidence" value="ECO:0007669"/>
    <property type="project" value="UniProtKB-UniRule"/>
</dbReference>
<dbReference type="PANTHER" id="PTHR38682">
    <property type="entry name" value="V-TYPE ATP SYNTHASE SUBUNIT C"/>
    <property type="match status" value="1"/>
</dbReference>
<keyword evidence="4 6" id="KW-0406">Ion transport</keyword>